<reference evidence="9" key="1">
    <citation type="submission" date="2017-08" db="EMBL/GenBank/DDBJ databases">
        <authorList>
            <person name="Varghese N."/>
            <person name="Submissions S."/>
        </authorList>
    </citation>
    <scope>NUCLEOTIDE SEQUENCE [LARGE SCALE GENOMIC DNA]</scope>
    <source>
        <strain evidence="9">KCTC 23107</strain>
    </source>
</reference>
<dbReference type="InterPro" id="IPR002771">
    <property type="entry name" value="Multi_antbiot-R_MarC"/>
</dbReference>
<dbReference type="RefSeq" id="WP_097103843.1">
    <property type="nucleotide sequence ID" value="NZ_OCPC01000001.1"/>
</dbReference>
<dbReference type="NCBIfam" id="TIGR00427">
    <property type="entry name" value="NAAT family transporter"/>
    <property type="match status" value="1"/>
</dbReference>
<evidence type="ECO:0000256" key="7">
    <source>
        <dbReference type="RuleBase" id="RU362048"/>
    </source>
</evidence>
<keyword evidence="6 7" id="KW-0472">Membrane</keyword>
<keyword evidence="9" id="KW-1185">Reference proteome</keyword>
<keyword evidence="3" id="KW-1003">Cell membrane</keyword>
<proteinExistence type="inferred from homology"/>
<feature type="transmembrane region" description="Helical" evidence="7">
    <location>
        <begin position="111"/>
        <end position="141"/>
    </location>
</feature>
<dbReference type="OrthoDB" id="21094at2"/>
<protein>
    <recommendedName>
        <fullName evidence="7">UPF0056 membrane protein</fullName>
    </recommendedName>
</protein>
<evidence type="ECO:0000256" key="4">
    <source>
        <dbReference type="ARBA" id="ARBA00022692"/>
    </source>
</evidence>
<accession>A0A286HKP8</accession>
<dbReference type="GO" id="GO:0005886">
    <property type="term" value="C:plasma membrane"/>
    <property type="evidence" value="ECO:0007669"/>
    <property type="project" value="UniProtKB-SubCell"/>
</dbReference>
<evidence type="ECO:0000256" key="3">
    <source>
        <dbReference type="ARBA" id="ARBA00022475"/>
    </source>
</evidence>
<feature type="transmembrane region" description="Helical" evidence="7">
    <location>
        <begin position="41"/>
        <end position="67"/>
    </location>
</feature>
<comment type="subcellular location">
    <subcellularLocation>
        <location evidence="1 7">Cell membrane</location>
        <topology evidence="1 7">Multi-pass membrane protein</topology>
    </subcellularLocation>
</comment>
<dbReference type="Pfam" id="PF01914">
    <property type="entry name" value="MarC"/>
    <property type="match status" value="1"/>
</dbReference>
<feature type="transmembrane region" description="Helical" evidence="7">
    <location>
        <begin position="179"/>
        <end position="199"/>
    </location>
</feature>
<sequence length="209" mass="22058">MTAELIINAFVTIVVMFDPPGLAAIFLGLTTGMTRSQRIQVAIRGTVTAAGILAVFAIAGASILNILGISLGAFRIAGGLLLFWIAFEMIFEKRHERQEKSAERAITKDHISNVAVFPLAIPLIAGPGAISAVILLAGSFYEPVERAGLIGVIVAASLVLFAFLVIAERIDQFLGDTGRTILTRLLGVILAALSVQFVVDGIKQAFLGA</sequence>
<dbReference type="Proteomes" id="UP000219465">
    <property type="component" value="Unassembled WGS sequence"/>
</dbReference>
<comment type="similarity">
    <text evidence="2 7">Belongs to the UPF0056 (MarC) family.</text>
</comment>
<feature type="transmembrane region" description="Helical" evidence="7">
    <location>
        <begin position="147"/>
        <end position="167"/>
    </location>
</feature>
<dbReference type="AlphaFoldDB" id="A0A286HKP8"/>
<dbReference type="PANTHER" id="PTHR33508">
    <property type="entry name" value="UPF0056 MEMBRANE PROTEIN YHCE"/>
    <property type="match status" value="1"/>
</dbReference>
<evidence type="ECO:0000256" key="2">
    <source>
        <dbReference type="ARBA" id="ARBA00009784"/>
    </source>
</evidence>
<gene>
    <name evidence="8" type="ORF">SAMN05877838_0006</name>
</gene>
<dbReference type="EMBL" id="OCPC01000001">
    <property type="protein sequence ID" value="SOE08297.1"/>
    <property type="molecule type" value="Genomic_DNA"/>
</dbReference>
<organism evidence="8 9">
    <name type="scientific">Hoeflea halophila</name>
    <dbReference type="NCBI Taxonomy" id="714899"/>
    <lineage>
        <taxon>Bacteria</taxon>
        <taxon>Pseudomonadati</taxon>
        <taxon>Pseudomonadota</taxon>
        <taxon>Alphaproteobacteria</taxon>
        <taxon>Hyphomicrobiales</taxon>
        <taxon>Rhizobiaceae</taxon>
        <taxon>Hoeflea</taxon>
    </lineage>
</organism>
<feature type="transmembrane region" description="Helical" evidence="7">
    <location>
        <begin position="6"/>
        <end position="29"/>
    </location>
</feature>
<feature type="transmembrane region" description="Helical" evidence="7">
    <location>
        <begin position="73"/>
        <end position="91"/>
    </location>
</feature>
<name>A0A286HKP8_9HYPH</name>
<evidence type="ECO:0000256" key="6">
    <source>
        <dbReference type="ARBA" id="ARBA00023136"/>
    </source>
</evidence>
<dbReference type="PANTHER" id="PTHR33508:SF1">
    <property type="entry name" value="UPF0056 MEMBRANE PROTEIN YHCE"/>
    <property type="match status" value="1"/>
</dbReference>
<evidence type="ECO:0000256" key="1">
    <source>
        <dbReference type="ARBA" id="ARBA00004651"/>
    </source>
</evidence>
<keyword evidence="5 7" id="KW-1133">Transmembrane helix</keyword>
<keyword evidence="4 7" id="KW-0812">Transmembrane</keyword>
<evidence type="ECO:0000313" key="8">
    <source>
        <dbReference type="EMBL" id="SOE08297.1"/>
    </source>
</evidence>
<evidence type="ECO:0000256" key="5">
    <source>
        <dbReference type="ARBA" id="ARBA00022989"/>
    </source>
</evidence>
<evidence type="ECO:0000313" key="9">
    <source>
        <dbReference type="Proteomes" id="UP000219465"/>
    </source>
</evidence>